<reference evidence="1" key="1">
    <citation type="journal article" date="2017" name="J. Phycol.">
        <title>Analysis of chloroplast genomes and a supermatrix inform reclassification of the Rhodomelaceae (Rhodophyta).</title>
        <authorList>
            <person name="Diaz-Tapia P."/>
            <person name="Maggs C.A."/>
            <person name="West J.A."/>
            <person name="Verbruggen H."/>
        </authorList>
    </citation>
    <scope>NUCLEOTIDE SEQUENCE</scope>
    <source>
        <strain evidence="1">PD0863</strain>
    </source>
</reference>
<keyword evidence="1" id="KW-0934">Plastid</keyword>
<organism evidence="1">
    <name type="scientific">Polysiphonia sertularioides</name>
    <dbReference type="NCBI Taxonomy" id="945028"/>
    <lineage>
        <taxon>Eukaryota</taxon>
        <taxon>Rhodophyta</taxon>
        <taxon>Florideophyceae</taxon>
        <taxon>Rhodymeniophycidae</taxon>
        <taxon>Ceramiales</taxon>
        <taxon>Rhodomelaceae</taxon>
        <taxon>Polysiphonioideae</taxon>
        <taxon>Polysiphonia</taxon>
    </lineage>
</organism>
<dbReference type="GeneID" id="33355812"/>
<dbReference type="EMBL" id="MF101423">
    <property type="protein sequence ID" value="ARW62583.1"/>
    <property type="molecule type" value="Genomic_DNA"/>
</dbReference>
<name>A0A1Z1M9K0_9FLOR</name>
<proteinExistence type="predicted"/>
<protein>
    <submittedName>
        <fullName evidence="1">Uncharacterized protein</fullName>
    </submittedName>
</protein>
<accession>A0A1Z1M9K0</accession>
<gene>
    <name evidence="1" type="primary">ConsOrf3</name>
</gene>
<dbReference type="AlphaFoldDB" id="A0A1Z1M9K0"/>
<evidence type="ECO:0000313" key="1">
    <source>
        <dbReference type="EMBL" id="ARW62583.1"/>
    </source>
</evidence>
<dbReference type="RefSeq" id="YP_009394021.1">
    <property type="nucleotide sequence ID" value="NC_035270.1"/>
</dbReference>
<sequence length="147" mass="17576">MRKEILLERIDLLKISLEAIFINQKLKNDIITINYLNNDLRNKSYSKIQRFSLIIAYIHNITKIIRENHITIVAKRIIENDKKIDRYLIKFSYIYFRNKKFYSNYKSLTIGQFQSASINRFAILTIYIISELSNNKGIYKLAKFLSE</sequence>
<geneLocation type="chloroplast" evidence="1"/>
<keyword evidence="1" id="KW-0150">Chloroplast</keyword>